<evidence type="ECO:0000259" key="10">
    <source>
        <dbReference type="Pfam" id="PF01467"/>
    </source>
</evidence>
<keyword evidence="2 9" id="KW-0808">Transferase</keyword>
<evidence type="ECO:0000256" key="6">
    <source>
        <dbReference type="ARBA" id="ARBA00022842"/>
    </source>
</evidence>
<feature type="binding site" evidence="9">
    <location>
        <position position="101"/>
    </location>
    <ligand>
        <name>ATP</name>
        <dbReference type="ChEBI" id="CHEBI:30616"/>
    </ligand>
</feature>
<feature type="binding site" evidence="9">
    <location>
        <begin position="12"/>
        <end position="13"/>
    </location>
    <ligand>
        <name>ATP</name>
        <dbReference type="ChEBI" id="CHEBI:30616"/>
    </ligand>
</feature>
<dbReference type="PANTHER" id="PTHR21342">
    <property type="entry name" value="PHOSPHOPANTETHEINE ADENYLYLTRANSFERASE"/>
    <property type="match status" value="1"/>
</dbReference>
<comment type="similarity">
    <text evidence="9">Belongs to the bacterial CoaD family.</text>
</comment>
<dbReference type="GO" id="GO:0015937">
    <property type="term" value="P:coenzyme A biosynthetic process"/>
    <property type="evidence" value="ECO:0007669"/>
    <property type="project" value="UniProtKB-UniRule"/>
</dbReference>
<reference evidence="11" key="2">
    <citation type="submission" date="2020-09" db="EMBL/GenBank/DDBJ databases">
        <authorList>
            <person name="Sun Q."/>
            <person name="Ohkuma M."/>
        </authorList>
    </citation>
    <scope>NUCLEOTIDE SEQUENCE</scope>
    <source>
        <strain evidence="11">JCM 18487</strain>
    </source>
</reference>
<evidence type="ECO:0000256" key="3">
    <source>
        <dbReference type="ARBA" id="ARBA00022695"/>
    </source>
</evidence>
<keyword evidence="1 9" id="KW-0963">Cytoplasm</keyword>
<comment type="subcellular location">
    <subcellularLocation>
        <location evidence="9">Cytoplasm</location>
    </subcellularLocation>
</comment>
<organism evidence="11 12">
    <name type="scientific">Alicyclobacillus cellulosilyticus</name>
    <dbReference type="NCBI Taxonomy" id="1003997"/>
    <lineage>
        <taxon>Bacteria</taxon>
        <taxon>Bacillati</taxon>
        <taxon>Bacillota</taxon>
        <taxon>Bacilli</taxon>
        <taxon>Bacillales</taxon>
        <taxon>Alicyclobacillaceae</taxon>
        <taxon>Alicyclobacillus</taxon>
    </lineage>
</organism>
<dbReference type="AlphaFoldDB" id="A0A917KEF6"/>
<comment type="pathway">
    <text evidence="9">Cofactor biosynthesis; coenzyme A biosynthesis; CoA from (R)-pantothenate: step 4/5.</text>
</comment>
<dbReference type="Proteomes" id="UP000637695">
    <property type="component" value="Unassembled WGS sequence"/>
</dbReference>
<feature type="binding site" evidence="9">
    <location>
        <position position="20"/>
    </location>
    <ligand>
        <name>ATP</name>
        <dbReference type="ChEBI" id="CHEBI:30616"/>
    </ligand>
</feature>
<feature type="binding site" evidence="9">
    <location>
        <position position="76"/>
    </location>
    <ligand>
        <name>substrate</name>
    </ligand>
</feature>
<keyword evidence="6 9" id="KW-0460">Magnesium</keyword>
<dbReference type="PANTHER" id="PTHR21342:SF1">
    <property type="entry name" value="PHOSPHOPANTETHEINE ADENYLYLTRANSFERASE"/>
    <property type="match status" value="1"/>
</dbReference>
<dbReference type="GO" id="GO:0004595">
    <property type="term" value="F:pantetheine-phosphate adenylyltransferase activity"/>
    <property type="evidence" value="ECO:0007669"/>
    <property type="project" value="UniProtKB-UniRule"/>
</dbReference>
<evidence type="ECO:0000256" key="8">
    <source>
        <dbReference type="ARBA" id="ARBA00029346"/>
    </source>
</evidence>
<name>A0A917KEF6_9BACL</name>
<feature type="binding site" evidence="9">
    <location>
        <position position="44"/>
    </location>
    <ligand>
        <name>substrate</name>
    </ligand>
</feature>
<evidence type="ECO:0000256" key="9">
    <source>
        <dbReference type="HAMAP-Rule" id="MF_00151"/>
    </source>
</evidence>
<evidence type="ECO:0000256" key="2">
    <source>
        <dbReference type="ARBA" id="ARBA00022679"/>
    </source>
</evidence>
<dbReference type="InterPro" id="IPR001980">
    <property type="entry name" value="PPAT"/>
</dbReference>
<keyword evidence="3 9" id="KW-0548">Nucleotidyltransferase</keyword>
<comment type="caution">
    <text evidence="11">The sequence shown here is derived from an EMBL/GenBank/DDBJ whole genome shotgun (WGS) entry which is preliminary data.</text>
</comment>
<protein>
    <recommendedName>
        <fullName evidence="9">Phosphopantetheine adenylyltransferase</fullName>
        <ecNumber evidence="9">2.7.7.3</ecNumber>
    </recommendedName>
    <alternativeName>
        <fullName evidence="9">Dephospho-CoA pyrophosphorylase</fullName>
    </alternativeName>
    <alternativeName>
        <fullName evidence="9">Pantetheine-phosphate adenylyltransferase</fullName>
        <shortName evidence="9">PPAT</shortName>
    </alternativeName>
</protein>
<feature type="site" description="Transition state stabilizer" evidence="9">
    <location>
        <position position="20"/>
    </location>
</feature>
<comment type="catalytic activity">
    <reaction evidence="8 9">
        <text>(R)-4'-phosphopantetheine + ATP + H(+) = 3'-dephospho-CoA + diphosphate</text>
        <dbReference type="Rhea" id="RHEA:19801"/>
        <dbReference type="ChEBI" id="CHEBI:15378"/>
        <dbReference type="ChEBI" id="CHEBI:30616"/>
        <dbReference type="ChEBI" id="CHEBI:33019"/>
        <dbReference type="ChEBI" id="CHEBI:57328"/>
        <dbReference type="ChEBI" id="CHEBI:61723"/>
        <dbReference type="EC" id="2.7.7.3"/>
    </reaction>
</comment>
<comment type="subunit">
    <text evidence="9">Homohexamer.</text>
</comment>
<feature type="binding site" evidence="9">
    <location>
        <begin position="91"/>
        <end position="93"/>
    </location>
    <ligand>
        <name>ATP</name>
        <dbReference type="ChEBI" id="CHEBI:30616"/>
    </ligand>
</feature>
<dbReference type="GO" id="GO:0005524">
    <property type="term" value="F:ATP binding"/>
    <property type="evidence" value="ECO:0007669"/>
    <property type="project" value="UniProtKB-KW"/>
</dbReference>
<dbReference type="SUPFAM" id="SSF52374">
    <property type="entry name" value="Nucleotidylyl transferase"/>
    <property type="match status" value="1"/>
</dbReference>
<dbReference type="Pfam" id="PF01467">
    <property type="entry name" value="CTP_transf_like"/>
    <property type="match status" value="1"/>
</dbReference>
<evidence type="ECO:0000256" key="7">
    <source>
        <dbReference type="ARBA" id="ARBA00022993"/>
    </source>
</evidence>
<dbReference type="NCBIfam" id="TIGR00125">
    <property type="entry name" value="cyt_tran_rel"/>
    <property type="match status" value="1"/>
</dbReference>
<comment type="cofactor">
    <cofactor evidence="9">
        <name>Mg(2+)</name>
        <dbReference type="ChEBI" id="CHEBI:18420"/>
    </cofactor>
</comment>
<dbReference type="EMBL" id="BMOY01000024">
    <property type="protein sequence ID" value="GGJ08069.1"/>
    <property type="molecule type" value="Genomic_DNA"/>
</dbReference>
<dbReference type="Gene3D" id="3.40.50.620">
    <property type="entry name" value="HUPs"/>
    <property type="match status" value="1"/>
</dbReference>
<accession>A0A917KEF6</accession>
<dbReference type="PRINTS" id="PR01020">
    <property type="entry name" value="LPSBIOSNTHSS"/>
</dbReference>
<keyword evidence="5 9" id="KW-0067">ATP-binding</keyword>
<feature type="binding site" evidence="9">
    <location>
        <position position="12"/>
    </location>
    <ligand>
        <name>substrate</name>
    </ligand>
</feature>
<dbReference type="HAMAP" id="MF_00151">
    <property type="entry name" value="PPAT_bact"/>
    <property type="match status" value="1"/>
</dbReference>
<keyword evidence="12" id="KW-1185">Reference proteome</keyword>
<gene>
    <name evidence="9 11" type="primary">coaD</name>
    <name evidence="11" type="ORF">GCM10010885_16510</name>
</gene>
<feature type="binding site" evidence="9">
    <location>
        <position position="90"/>
    </location>
    <ligand>
        <name>substrate</name>
    </ligand>
</feature>
<dbReference type="InterPro" id="IPR014729">
    <property type="entry name" value="Rossmann-like_a/b/a_fold"/>
</dbReference>
<dbReference type="GO" id="GO:0005737">
    <property type="term" value="C:cytoplasm"/>
    <property type="evidence" value="ECO:0007669"/>
    <property type="project" value="UniProtKB-SubCell"/>
</dbReference>
<reference evidence="11" key="1">
    <citation type="journal article" date="2014" name="Int. J. Syst. Evol. Microbiol.">
        <title>Complete genome sequence of Corynebacterium casei LMG S-19264T (=DSM 44701T), isolated from a smear-ripened cheese.</title>
        <authorList>
            <consortium name="US DOE Joint Genome Institute (JGI-PGF)"/>
            <person name="Walter F."/>
            <person name="Albersmeier A."/>
            <person name="Kalinowski J."/>
            <person name="Ruckert C."/>
        </authorList>
    </citation>
    <scope>NUCLEOTIDE SEQUENCE</scope>
    <source>
        <strain evidence="11">JCM 18487</strain>
    </source>
</reference>
<evidence type="ECO:0000256" key="4">
    <source>
        <dbReference type="ARBA" id="ARBA00022741"/>
    </source>
</evidence>
<keyword evidence="7 9" id="KW-0173">Coenzyme A biosynthesis</keyword>
<keyword evidence="4 9" id="KW-0547">Nucleotide-binding</keyword>
<evidence type="ECO:0000256" key="1">
    <source>
        <dbReference type="ARBA" id="ARBA00022490"/>
    </source>
</evidence>
<feature type="binding site" evidence="9">
    <location>
        <begin position="126"/>
        <end position="132"/>
    </location>
    <ligand>
        <name>ATP</name>
        <dbReference type="ChEBI" id="CHEBI:30616"/>
    </ligand>
</feature>
<dbReference type="RefSeq" id="WP_188882360.1">
    <property type="nucleotide sequence ID" value="NZ_BMOY01000024.1"/>
</dbReference>
<evidence type="ECO:0000313" key="11">
    <source>
        <dbReference type="EMBL" id="GGJ08069.1"/>
    </source>
</evidence>
<dbReference type="EC" id="2.7.7.3" evidence="9"/>
<feature type="domain" description="Cytidyltransferase-like" evidence="10">
    <location>
        <begin position="8"/>
        <end position="136"/>
    </location>
</feature>
<dbReference type="NCBIfam" id="TIGR01510">
    <property type="entry name" value="coaD_prev_kdtB"/>
    <property type="match status" value="1"/>
</dbReference>
<evidence type="ECO:0000256" key="5">
    <source>
        <dbReference type="ARBA" id="ARBA00022840"/>
    </source>
</evidence>
<sequence>MTEPRVGIYPGSFDPVTNGHLDVLRRACRLFDRVVVAVLQNPAKTPLFTREERLALLAESTKELPNVSVESFDGLLVELAARHRACAVIRGVRAAGDLESELRMAQMNRRLYEDAVTILVPTDPAYAFVSSTLVKEVALFGGDVSGLVPPPVARALAQKRARREGVV</sequence>
<dbReference type="CDD" id="cd02163">
    <property type="entry name" value="PPAT"/>
    <property type="match status" value="1"/>
</dbReference>
<dbReference type="InterPro" id="IPR004821">
    <property type="entry name" value="Cyt_trans-like"/>
</dbReference>
<proteinExistence type="inferred from homology"/>
<comment type="function">
    <text evidence="9">Reversibly transfers an adenylyl group from ATP to 4'-phosphopantetheine, yielding dephospho-CoA (dPCoA) and pyrophosphate.</text>
</comment>
<evidence type="ECO:0000313" key="12">
    <source>
        <dbReference type="Proteomes" id="UP000637695"/>
    </source>
</evidence>